<organism evidence="1 2">
    <name type="scientific">Candidatus Gottesmanbacteria bacterium RIFCSPHIGHO2_01_FULL_40_15</name>
    <dbReference type="NCBI Taxonomy" id="1798376"/>
    <lineage>
        <taxon>Bacteria</taxon>
        <taxon>Candidatus Gottesmaniibacteriota</taxon>
    </lineage>
</organism>
<name>A0A1F5Z226_9BACT</name>
<dbReference type="AlphaFoldDB" id="A0A1F5Z226"/>
<dbReference type="Proteomes" id="UP000177354">
    <property type="component" value="Unassembled WGS sequence"/>
</dbReference>
<dbReference type="EMBL" id="MFJF01000015">
    <property type="protein sequence ID" value="OGG06498.1"/>
    <property type="molecule type" value="Genomic_DNA"/>
</dbReference>
<accession>A0A1F5Z226</accession>
<evidence type="ECO:0000313" key="2">
    <source>
        <dbReference type="Proteomes" id="UP000177354"/>
    </source>
</evidence>
<evidence type="ECO:0000313" key="1">
    <source>
        <dbReference type="EMBL" id="OGG06498.1"/>
    </source>
</evidence>
<protein>
    <submittedName>
        <fullName evidence="1">Uncharacterized protein</fullName>
    </submittedName>
</protein>
<sequence>MKKFIIPGLIFFLILTSTIWVLARSGKKESEVEIIPTPTVVLPTITDDIKIALTPLNSNRQVVLKITGIPQDIESIEYELTYLTGDGLPRGVLGQITIDGESEVERDDIVLGTCSSGRCVYDSGVESIDLSLKFNGRSGVSVYRKTYKL</sequence>
<proteinExistence type="predicted"/>
<gene>
    <name evidence="1" type="ORF">A2777_05970</name>
</gene>
<comment type="caution">
    <text evidence="1">The sequence shown here is derived from an EMBL/GenBank/DDBJ whole genome shotgun (WGS) entry which is preliminary data.</text>
</comment>
<reference evidence="1 2" key="1">
    <citation type="journal article" date="2016" name="Nat. Commun.">
        <title>Thousands of microbial genomes shed light on interconnected biogeochemical processes in an aquifer system.</title>
        <authorList>
            <person name="Anantharaman K."/>
            <person name="Brown C.T."/>
            <person name="Hug L.A."/>
            <person name="Sharon I."/>
            <person name="Castelle C.J."/>
            <person name="Probst A.J."/>
            <person name="Thomas B.C."/>
            <person name="Singh A."/>
            <person name="Wilkins M.J."/>
            <person name="Karaoz U."/>
            <person name="Brodie E.L."/>
            <person name="Williams K.H."/>
            <person name="Hubbard S.S."/>
            <person name="Banfield J.F."/>
        </authorList>
    </citation>
    <scope>NUCLEOTIDE SEQUENCE [LARGE SCALE GENOMIC DNA]</scope>
</reference>